<sequence>MYDDAADKSAGATLVTGARWVVAWDPDSGGHVYRTGADVVFEDGVLIHVGPDYAGPPPARTIDASGCLVMPGLVDIHTHLFSEPMNKGMWDEVGSQRLYNTSLYEYLPILRPDAEGTSAAYGVALAELALSGVTTVCDLALPSDGWLDRLGASGLRVCIAPMFRSGRWLTRNGHSVEYEWDAAAGQRGLEQALAEIEAAQRHPSGRLSGMLCPAQVDTCTAELMRDAHAEAVRRDLRFHTHAAQSLSEFHEITRRTGMTPIEWLDDLGVLTERTIVGHGIFLDDHPWTHWHSPGSDMRRLAERGATVAHCPTVFARRGIALHHFGRYRQAGVNMGIGTDVYPHNMLDEMRLVAYLARVVAENPRDTRAADVFHAATVGGARALGRDDIGRLAPGCKADFVLVDCAHPAMRPCRDPVQSLIYSAGDRAVRQVFVGGREIVRDGRALTVDYAAAAAALEEAQGRALAQIRQLDWAGRGPDAIAPPTFPGL</sequence>
<dbReference type="PANTHER" id="PTHR43794:SF11">
    <property type="entry name" value="AMIDOHYDROLASE-RELATED DOMAIN-CONTAINING PROTEIN"/>
    <property type="match status" value="1"/>
</dbReference>
<dbReference type="SUPFAM" id="SSF51556">
    <property type="entry name" value="Metallo-dependent hydrolases"/>
    <property type="match status" value="1"/>
</dbReference>
<evidence type="ECO:0000256" key="2">
    <source>
        <dbReference type="ARBA" id="ARBA00022801"/>
    </source>
</evidence>
<dbReference type="HOGENOM" id="CLU_012358_2_4_5"/>
<dbReference type="InterPro" id="IPR006680">
    <property type="entry name" value="Amidohydro-rel"/>
</dbReference>
<dbReference type="Proteomes" id="UP000029492">
    <property type="component" value="Chromosome"/>
</dbReference>
<dbReference type="InterPro" id="IPR011059">
    <property type="entry name" value="Metal-dep_hydrolase_composite"/>
</dbReference>
<evidence type="ECO:0000259" key="3">
    <source>
        <dbReference type="Pfam" id="PF01979"/>
    </source>
</evidence>
<dbReference type="Gene3D" id="3.20.20.140">
    <property type="entry name" value="Metal-dependent hydrolases"/>
    <property type="match status" value="1"/>
</dbReference>
<gene>
    <name evidence="4" type="ORF">MOC_0467</name>
</gene>
<dbReference type="eggNOG" id="COG0402">
    <property type="taxonomic scope" value="Bacteria"/>
</dbReference>
<dbReference type="RefSeq" id="WP_043755398.1">
    <property type="nucleotide sequence ID" value="NZ_CP003811.1"/>
</dbReference>
<evidence type="ECO:0000256" key="1">
    <source>
        <dbReference type="ARBA" id="ARBA00006745"/>
    </source>
</evidence>
<proteinExistence type="inferred from homology"/>
<evidence type="ECO:0000313" key="4">
    <source>
        <dbReference type="EMBL" id="AIQ88222.1"/>
    </source>
</evidence>
<dbReference type="SUPFAM" id="SSF51338">
    <property type="entry name" value="Composite domain of metallo-dependent hydrolases"/>
    <property type="match status" value="1"/>
</dbReference>
<protein>
    <submittedName>
        <fullName evidence="4">Amidohydrolase</fullName>
    </submittedName>
</protein>
<comment type="similarity">
    <text evidence="1">Belongs to the metallo-dependent hydrolases superfamily. ATZ/TRZ family.</text>
</comment>
<name>A0A089NLG6_9HYPH</name>
<dbReference type="InterPro" id="IPR050287">
    <property type="entry name" value="MTA/SAH_deaminase"/>
</dbReference>
<organism evidence="4 5">
    <name type="scientific">Methylobacterium oryzae CBMB20</name>
    <dbReference type="NCBI Taxonomy" id="693986"/>
    <lineage>
        <taxon>Bacteria</taxon>
        <taxon>Pseudomonadati</taxon>
        <taxon>Pseudomonadota</taxon>
        <taxon>Alphaproteobacteria</taxon>
        <taxon>Hyphomicrobiales</taxon>
        <taxon>Methylobacteriaceae</taxon>
        <taxon>Methylobacterium</taxon>
    </lineage>
</organism>
<accession>A0A089NLG6</accession>
<dbReference type="Gene3D" id="2.30.40.10">
    <property type="entry name" value="Urease, subunit C, domain 1"/>
    <property type="match status" value="1"/>
</dbReference>
<dbReference type="InterPro" id="IPR032466">
    <property type="entry name" value="Metal_Hydrolase"/>
</dbReference>
<dbReference type="AlphaFoldDB" id="A0A089NLG6"/>
<dbReference type="EMBL" id="CP003811">
    <property type="protein sequence ID" value="AIQ88222.1"/>
    <property type="molecule type" value="Genomic_DNA"/>
</dbReference>
<keyword evidence="2" id="KW-0378">Hydrolase</keyword>
<dbReference type="GO" id="GO:0016810">
    <property type="term" value="F:hydrolase activity, acting on carbon-nitrogen (but not peptide) bonds"/>
    <property type="evidence" value="ECO:0007669"/>
    <property type="project" value="InterPro"/>
</dbReference>
<keyword evidence="5" id="KW-1185">Reference proteome</keyword>
<reference evidence="4 5" key="1">
    <citation type="journal article" date="2014" name="PLoS ONE">
        <title>Genome Information of Methylobacterium oryzae, a Plant-Probiotic Methylotroph in the Phyllosphere.</title>
        <authorList>
            <person name="Kwak M.J."/>
            <person name="Jeong H."/>
            <person name="Madhaiyan M."/>
            <person name="Lee Y."/>
            <person name="Sa T.M."/>
            <person name="Oh T.K."/>
            <person name="Kim J.F."/>
        </authorList>
    </citation>
    <scope>NUCLEOTIDE SEQUENCE [LARGE SCALE GENOMIC DNA]</scope>
    <source>
        <strain evidence="4 5">CBMB20</strain>
    </source>
</reference>
<dbReference type="KEGG" id="mor:MOC_0467"/>
<dbReference type="STRING" id="693986.MOC_0467"/>
<dbReference type="PANTHER" id="PTHR43794">
    <property type="entry name" value="AMINOHYDROLASE SSNA-RELATED"/>
    <property type="match status" value="1"/>
</dbReference>
<evidence type="ECO:0000313" key="5">
    <source>
        <dbReference type="Proteomes" id="UP000029492"/>
    </source>
</evidence>
<dbReference type="Pfam" id="PF01979">
    <property type="entry name" value="Amidohydro_1"/>
    <property type="match status" value="1"/>
</dbReference>
<feature type="domain" description="Amidohydrolase-related" evidence="3">
    <location>
        <begin position="68"/>
        <end position="437"/>
    </location>
</feature>